<dbReference type="GO" id="GO:0015948">
    <property type="term" value="P:methanogenesis"/>
    <property type="evidence" value="ECO:0007669"/>
    <property type="project" value="InterPro"/>
</dbReference>
<feature type="domain" description="Glutamate synthase alpha subunit C-terminal" evidence="1">
    <location>
        <begin position="79"/>
        <end position="209"/>
    </location>
</feature>
<sequence>MSALTFTLNTTLQQRVDLSPLIPDNLAGKSLTDIGAILLDSGREKLRADSLFDISGDDAADIVFNNANGKLDFIGSQMKSGRITVNGGAGSYLGLQMRNGHIVLNGDADAFLASGLAGGLIEVKGNVGDFLAAALPGDRKGMKGGMVLISGNVGERAGDQMRRGIILIEGNAGAYLASRMLAGTIGVLGSVGEYVGYGMRRGTLLLKQEPKLHATLQDCGTHTLPYLSLMFKSFRDLPSKFATLNQNRVQRYAGDIANDGKGEILVFNQ</sequence>
<dbReference type="SUPFAM" id="SSF69336">
    <property type="entry name" value="Alpha subunit of glutamate synthase, C-terminal domain"/>
    <property type="match status" value="1"/>
</dbReference>
<dbReference type="InterPro" id="IPR036485">
    <property type="entry name" value="Glu_synth_asu_C_sf"/>
</dbReference>
<dbReference type="KEGG" id="mfa:Mfla_1665"/>
<dbReference type="HOGENOM" id="CLU_072248_1_0_4"/>
<gene>
    <name evidence="2" type="ordered locus">Mfla_1665</name>
</gene>
<name>Q1H0Q4_METFK</name>
<keyword evidence="2" id="KW-0560">Oxidoreductase</keyword>
<organism evidence="2 3">
    <name type="scientific">Methylobacillus flagellatus (strain ATCC 51484 / DSM 6875 / VKM B-1610 / KT)</name>
    <dbReference type="NCBI Taxonomy" id="265072"/>
    <lineage>
        <taxon>Bacteria</taxon>
        <taxon>Pseudomonadati</taxon>
        <taxon>Pseudomonadota</taxon>
        <taxon>Betaproteobacteria</taxon>
        <taxon>Nitrosomonadales</taxon>
        <taxon>Methylophilaceae</taxon>
        <taxon>Methylobacillus</taxon>
    </lineage>
</organism>
<keyword evidence="3" id="KW-1185">Reference proteome</keyword>
<reference evidence="2 3" key="1">
    <citation type="submission" date="2006-03" db="EMBL/GenBank/DDBJ databases">
        <title>Complete sequence of Methylobacillus flagellatus KT.</title>
        <authorList>
            <consortium name="US DOE Joint Genome Institute"/>
            <person name="Copeland A."/>
            <person name="Lucas S."/>
            <person name="Lapidus A."/>
            <person name="Barry K."/>
            <person name="Detter J.C."/>
            <person name="Glavina del Rio T."/>
            <person name="Hammon N."/>
            <person name="Israni S."/>
            <person name="Dalin E."/>
            <person name="Tice H."/>
            <person name="Pitluck S."/>
            <person name="Brettin T."/>
            <person name="Bruce D."/>
            <person name="Han C."/>
            <person name="Tapia R."/>
            <person name="Saunders E."/>
            <person name="Gilna P."/>
            <person name="Schmutz J."/>
            <person name="Larimer F."/>
            <person name="Land M."/>
            <person name="Kyrpides N."/>
            <person name="Anderson I."/>
            <person name="Richardson P."/>
        </authorList>
    </citation>
    <scope>NUCLEOTIDE SEQUENCE [LARGE SCALE GENOMIC DNA]</scope>
    <source>
        <strain evidence="3">KT / ATCC 51484 / DSM 6875</strain>
    </source>
</reference>
<dbReference type="PANTHER" id="PTHR39673">
    <property type="entry name" value="TUNGSTEN FORMYLMETHANOFURAN DEHYDROGENASE, SUBUNIT C (FWDC)"/>
    <property type="match status" value="1"/>
</dbReference>
<dbReference type="Pfam" id="PF01493">
    <property type="entry name" value="GXGXG"/>
    <property type="match status" value="1"/>
</dbReference>
<dbReference type="PANTHER" id="PTHR39673:SF5">
    <property type="entry name" value="TUNGSTEN-CONTAINING FORMYLMETHANOFURAN DEHYDROGENASE 2 SUBUNIT C"/>
    <property type="match status" value="1"/>
</dbReference>
<protein>
    <submittedName>
        <fullName evidence="2">Formylmethanofuran dehydrogenase, subunit C</fullName>
        <ecNumber evidence="2">1.2.7.12</ecNumber>
    </submittedName>
</protein>
<dbReference type="Proteomes" id="UP000002440">
    <property type="component" value="Chromosome"/>
</dbReference>
<evidence type="ECO:0000313" key="2">
    <source>
        <dbReference type="EMBL" id="ABE49933.1"/>
    </source>
</evidence>
<dbReference type="AlphaFoldDB" id="Q1H0Q4"/>
<dbReference type="NCBIfam" id="TIGR03122">
    <property type="entry name" value="one_C_dehyd_C"/>
    <property type="match status" value="1"/>
</dbReference>
<dbReference type="OrthoDB" id="8562860at2"/>
<proteinExistence type="predicted"/>
<dbReference type="GO" id="GO:0018493">
    <property type="term" value="F:formylmethanofuran dehydrogenase activity"/>
    <property type="evidence" value="ECO:0007669"/>
    <property type="project" value="UniProtKB-EC"/>
</dbReference>
<evidence type="ECO:0000313" key="3">
    <source>
        <dbReference type="Proteomes" id="UP000002440"/>
    </source>
</evidence>
<dbReference type="InterPro" id="IPR017550">
    <property type="entry name" value="Formylmethanofuran_DH_suC"/>
</dbReference>
<dbReference type="EC" id="1.2.7.12" evidence="2"/>
<dbReference type="STRING" id="265072.Mfla_1665"/>
<dbReference type="InterPro" id="IPR002489">
    <property type="entry name" value="Glu_synth_asu_C"/>
</dbReference>
<dbReference type="RefSeq" id="WP_011479887.1">
    <property type="nucleotide sequence ID" value="NC_007947.1"/>
</dbReference>
<accession>Q1H0Q4</accession>
<dbReference type="GO" id="GO:0046914">
    <property type="term" value="F:transition metal ion binding"/>
    <property type="evidence" value="ECO:0007669"/>
    <property type="project" value="InterPro"/>
</dbReference>
<dbReference type="eggNOG" id="COG2218">
    <property type="taxonomic scope" value="Bacteria"/>
</dbReference>
<dbReference type="EMBL" id="CP000284">
    <property type="protein sequence ID" value="ABE49933.1"/>
    <property type="molecule type" value="Genomic_DNA"/>
</dbReference>
<evidence type="ECO:0000259" key="1">
    <source>
        <dbReference type="Pfam" id="PF01493"/>
    </source>
</evidence>
<dbReference type="Gene3D" id="2.160.20.60">
    <property type="entry name" value="Glutamate synthase, alpha subunit, C-terminal domain"/>
    <property type="match status" value="1"/>
</dbReference>